<feature type="region of interest" description="Disordered" evidence="1">
    <location>
        <begin position="162"/>
        <end position="198"/>
    </location>
</feature>
<evidence type="ECO:0000256" key="1">
    <source>
        <dbReference type="SAM" id="MobiDB-lite"/>
    </source>
</evidence>
<sequence length="327" mass="34216">MVGDKVRETAMSTTDITRMKMETDPMIMMMILRCLGGMPPISSSSCSSSSSFCCWGAGRNPCAPVRRRQWSPGAGDQAGPGPPVAVVVVVVVQVGLLIRVEVRRSAAAVAGPATAVTRARPVARGAGPPAVADAAVAGAAAAGAGPPLVVVASHAAVGGPARRGMTGAGVAGTPAGERGRGGVRCPDRKPSSPGGGSCRTCPAGVPTVGTQRIWGQWQQVVFREWVLAERAIRRPLAFAVAGDQENDSVVQLLLSSDAGFSDFDYWRRFGAVHVRYRSAVFFCVVCDGRDLGVTRTWLWIIHGSRSSLYFLAEDLSVGLCKESCVNH</sequence>
<dbReference type="AlphaFoldDB" id="A0AAV4XDX4"/>
<accession>A0AAV4XDX4</accession>
<name>A0AAV4XDX4_CAEEX</name>
<dbReference type="Proteomes" id="UP001054945">
    <property type="component" value="Unassembled WGS sequence"/>
</dbReference>
<reference evidence="2 3" key="1">
    <citation type="submission" date="2021-06" db="EMBL/GenBank/DDBJ databases">
        <title>Caerostris extrusa draft genome.</title>
        <authorList>
            <person name="Kono N."/>
            <person name="Arakawa K."/>
        </authorList>
    </citation>
    <scope>NUCLEOTIDE SEQUENCE [LARGE SCALE GENOMIC DNA]</scope>
</reference>
<keyword evidence="3" id="KW-1185">Reference proteome</keyword>
<evidence type="ECO:0000313" key="2">
    <source>
        <dbReference type="EMBL" id="GIY92013.1"/>
    </source>
</evidence>
<dbReference type="EMBL" id="BPLR01017483">
    <property type="protein sequence ID" value="GIY92013.1"/>
    <property type="molecule type" value="Genomic_DNA"/>
</dbReference>
<evidence type="ECO:0000313" key="3">
    <source>
        <dbReference type="Proteomes" id="UP001054945"/>
    </source>
</evidence>
<gene>
    <name evidence="2" type="ORF">CEXT_475531</name>
</gene>
<feature type="compositionally biased region" description="Basic and acidic residues" evidence="1">
    <location>
        <begin position="177"/>
        <end position="190"/>
    </location>
</feature>
<proteinExistence type="predicted"/>
<organism evidence="2 3">
    <name type="scientific">Caerostris extrusa</name>
    <name type="common">Bark spider</name>
    <name type="synonym">Caerostris bankana</name>
    <dbReference type="NCBI Taxonomy" id="172846"/>
    <lineage>
        <taxon>Eukaryota</taxon>
        <taxon>Metazoa</taxon>
        <taxon>Ecdysozoa</taxon>
        <taxon>Arthropoda</taxon>
        <taxon>Chelicerata</taxon>
        <taxon>Arachnida</taxon>
        <taxon>Araneae</taxon>
        <taxon>Araneomorphae</taxon>
        <taxon>Entelegynae</taxon>
        <taxon>Araneoidea</taxon>
        <taxon>Araneidae</taxon>
        <taxon>Caerostris</taxon>
    </lineage>
</organism>
<protein>
    <submittedName>
        <fullName evidence="2">Uncharacterized protein</fullName>
    </submittedName>
</protein>
<comment type="caution">
    <text evidence="2">The sequence shown here is derived from an EMBL/GenBank/DDBJ whole genome shotgun (WGS) entry which is preliminary data.</text>
</comment>